<sequence length="70" mass="6933" precursor="true">MKSALVLFQATIAAFLLTFTFGCAPPAPIQADTSTDIAPETSSNMTTGGEAPGSNMTTGGDAPAAEAPAE</sequence>
<gene>
    <name evidence="3" type="ORF">Poly51_46720</name>
</gene>
<feature type="chain" id="PRO_5023021047" evidence="2">
    <location>
        <begin position="25"/>
        <end position="70"/>
    </location>
</feature>
<keyword evidence="4" id="KW-1185">Reference proteome</keyword>
<dbReference type="AlphaFoldDB" id="A0A5C6EN64"/>
<proteinExistence type="predicted"/>
<comment type="caution">
    <text evidence="3">The sequence shown here is derived from an EMBL/GenBank/DDBJ whole genome shotgun (WGS) entry which is preliminary data.</text>
</comment>
<evidence type="ECO:0000256" key="2">
    <source>
        <dbReference type="SAM" id="SignalP"/>
    </source>
</evidence>
<dbReference type="PROSITE" id="PS51257">
    <property type="entry name" value="PROKAR_LIPOPROTEIN"/>
    <property type="match status" value="1"/>
</dbReference>
<dbReference type="RefSeq" id="WP_146460309.1">
    <property type="nucleotide sequence ID" value="NZ_SJPW01000006.1"/>
</dbReference>
<dbReference type="OrthoDB" id="291281at2"/>
<protein>
    <submittedName>
        <fullName evidence="3">Uncharacterized protein</fullName>
    </submittedName>
</protein>
<name>A0A5C6EN64_9BACT</name>
<organism evidence="3 4">
    <name type="scientific">Rubripirellula tenax</name>
    <dbReference type="NCBI Taxonomy" id="2528015"/>
    <lineage>
        <taxon>Bacteria</taxon>
        <taxon>Pseudomonadati</taxon>
        <taxon>Planctomycetota</taxon>
        <taxon>Planctomycetia</taxon>
        <taxon>Pirellulales</taxon>
        <taxon>Pirellulaceae</taxon>
        <taxon>Rubripirellula</taxon>
    </lineage>
</organism>
<evidence type="ECO:0000313" key="3">
    <source>
        <dbReference type="EMBL" id="TWU48769.1"/>
    </source>
</evidence>
<evidence type="ECO:0000313" key="4">
    <source>
        <dbReference type="Proteomes" id="UP000318288"/>
    </source>
</evidence>
<accession>A0A5C6EN64</accession>
<dbReference type="EMBL" id="SJPW01000006">
    <property type="protein sequence ID" value="TWU48769.1"/>
    <property type="molecule type" value="Genomic_DNA"/>
</dbReference>
<feature type="signal peptide" evidence="2">
    <location>
        <begin position="1"/>
        <end position="24"/>
    </location>
</feature>
<reference evidence="3 4" key="1">
    <citation type="submission" date="2019-02" db="EMBL/GenBank/DDBJ databases">
        <title>Deep-cultivation of Planctomycetes and their phenomic and genomic characterization uncovers novel biology.</title>
        <authorList>
            <person name="Wiegand S."/>
            <person name="Jogler M."/>
            <person name="Boedeker C."/>
            <person name="Pinto D."/>
            <person name="Vollmers J."/>
            <person name="Rivas-Marin E."/>
            <person name="Kohn T."/>
            <person name="Peeters S.H."/>
            <person name="Heuer A."/>
            <person name="Rast P."/>
            <person name="Oberbeckmann S."/>
            <person name="Bunk B."/>
            <person name="Jeske O."/>
            <person name="Meyerdierks A."/>
            <person name="Storesund J.E."/>
            <person name="Kallscheuer N."/>
            <person name="Luecker S."/>
            <person name="Lage O.M."/>
            <person name="Pohl T."/>
            <person name="Merkel B.J."/>
            <person name="Hornburger P."/>
            <person name="Mueller R.-W."/>
            <person name="Bruemmer F."/>
            <person name="Labrenz M."/>
            <person name="Spormann A.M."/>
            <person name="Op Den Camp H."/>
            <person name="Overmann J."/>
            <person name="Amann R."/>
            <person name="Jetten M.S.M."/>
            <person name="Mascher T."/>
            <person name="Medema M.H."/>
            <person name="Devos D.P."/>
            <person name="Kaster A.-K."/>
            <person name="Ovreas L."/>
            <person name="Rohde M."/>
            <person name="Galperin M.Y."/>
            <person name="Jogler C."/>
        </authorList>
    </citation>
    <scope>NUCLEOTIDE SEQUENCE [LARGE SCALE GENOMIC DNA]</scope>
    <source>
        <strain evidence="3 4">Poly51</strain>
    </source>
</reference>
<feature type="region of interest" description="Disordered" evidence="1">
    <location>
        <begin position="28"/>
        <end position="70"/>
    </location>
</feature>
<keyword evidence="2" id="KW-0732">Signal</keyword>
<dbReference type="Proteomes" id="UP000318288">
    <property type="component" value="Unassembled WGS sequence"/>
</dbReference>
<feature type="compositionally biased region" description="Polar residues" evidence="1">
    <location>
        <begin position="31"/>
        <end position="47"/>
    </location>
</feature>
<evidence type="ECO:0000256" key="1">
    <source>
        <dbReference type="SAM" id="MobiDB-lite"/>
    </source>
</evidence>